<dbReference type="Proteomes" id="UP000663844">
    <property type="component" value="Unassembled WGS sequence"/>
</dbReference>
<dbReference type="EMBL" id="CAJOBB010002445">
    <property type="protein sequence ID" value="CAF3969484.1"/>
    <property type="molecule type" value="Genomic_DNA"/>
</dbReference>
<evidence type="ECO:0000313" key="4">
    <source>
        <dbReference type="Proteomes" id="UP000663844"/>
    </source>
</evidence>
<name>A0A818TWJ7_9BILA</name>
<dbReference type="Proteomes" id="UP000663860">
    <property type="component" value="Unassembled WGS sequence"/>
</dbReference>
<organism evidence="2 4">
    <name type="scientific">Adineta steineri</name>
    <dbReference type="NCBI Taxonomy" id="433720"/>
    <lineage>
        <taxon>Eukaryota</taxon>
        <taxon>Metazoa</taxon>
        <taxon>Spiralia</taxon>
        <taxon>Gnathifera</taxon>
        <taxon>Rotifera</taxon>
        <taxon>Eurotatoria</taxon>
        <taxon>Bdelloidea</taxon>
        <taxon>Adinetida</taxon>
        <taxon>Adinetidae</taxon>
        <taxon>Adineta</taxon>
    </lineage>
</organism>
<comment type="caution">
    <text evidence="2">The sequence shown here is derived from an EMBL/GenBank/DDBJ whole genome shotgun (WGS) entry which is preliminary data.</text>
</comment>
<gene>
    <name evidence="1" type="ORF">IZO911_LOCUS33672</name>
    <name evidence="3" type="ORF">KXQ929_LOCUS26687</name>
    <name evidence="2" type="ORF">OXD698_LOCUS11514</name>
</gene>
<reference evidence="2" key="1">
    <citation type="submission" date="2021-02" db="EMBL/GenBank/DDBJ databases">
        <authorList>
            <person name="Nowell W R."/>
        </authorList>
    </citation>
    <scope>NUCLEOTIDE SEQUENCE</scope>
</reference>
<protein>
    <submittedName>
        <fullName evidence="2">Uncharacterized protein</fullName>
    </submittedName>
</protein>
<evidence type="ECO:0000313" key="3">
    <source>
        <dbReference type="EMBL" id="CAF3969484.1"/>
    </source>
</evidence>
<sequence length="436" mass="51312">MNSRMKYNILSQLSFLSNLVSLTIKSICGQTMSQFNLPNLKKLVFSSCKNINWIQNFSQLDSIEYTIIYCSWHVVNELKWPLKLKHFRVIFNCDVDSNLIRQSLVQLSSLSYLEIYQDEKGSLAPDGQLWENLIQSSFPLLKIFKFYFQFDSYSSNRIEEIVSSFSTPFYIIEHKWFICCETSSQCGCGILYSLPFPYHTYPISKNYLLKKISTLPQNNQNDFSINMFTNVKTLNIRMLSAKPDENFVESNLINLVIMNHFESIKWIHLLTKLRHLELSFYTKLSSKNFLCLLNNTPQLNSLVAEKCILQIATEYWNNIDICKHLSRKILSLKLGRFMRRSQSISRNEIEQIIRIFSSKCQHLSLYFKFPDDKISFILQNMPQLYTLHVNIYGKTYSTLDIKWLEKQQTTFNASNSTIVINGHDHYFWLDKTLLKK</sequence>
<evidence type="ECO:0000313" key="2">
    <source>
        <dbReference type="EMBL" id="CAF3689778.1"/>
    </source>
</evidence>
<dbReference type="AlphaFoldDB" id="A0A818TWJ7"/>
<accession>A0A818TWJ7</accession>
<dbReference type="EMBL" id="CAJNOE010000629">
    <property type="protein sequence ID" value="CAF1293938.1"/>
    <property type="molecule type" value="Genomic_DNA"/>
</dbReference>
<dbReference type="EMBL" id="CAJOAZ010000646">
    <property type="protein sequence ID" value="CAF3689778.1"/>
    <property type="molecule type" value="Genomic_DNA"/>
</dbReference>
<evidence type="ECO:0000313" key="1">
    <source>
        <dbReference type="EMBL" id="CAF1293938.1"/>
    </source>
</evidence>
<dbReference type="Proteomes" id="UP000663868">
    <property type="component" value="Unassembled WGS sequence"/>
</dbReference>
<proteinExistence type="predicted"/>